<comment type="caution">
    <text evidence="3">The sequence shown here is derived from an EMBL/GenBank/DDBJ whole genome shotgun (WGS) entry which is preliminary data.</text>
</comment>
<organism evidence="3 4">
    <name type="scientific">Nocardioides lentus</name>
    <dbReference type="NCBI Taxonomy" id="338077"/>
    <lineage>
        <taxon>Bacteria</taxon>
        <taxon>Bacillati</taxon>
        <taxon>Actinomycetota</taxon>
        <taxon>Actinomycetes</taxon>
        <taxon>Propionibacteriales</taxon>
        <taxon>Nocardioidaceae</taxon>
        <taxon>Nocardioides</taxon>
    </lineage>
</organism>
<proteinExistence type="predicted"/>
<evidence type="ECO:0000313" key="3">
    <source>
        <dbReference type="EMBL" id="GAA1926070.1"/>
    </source>
</evidence>
<sequence>MTASRPGRPRPPRRARALAGVLALAAVATAGAGCTRQETDLASGPVDLARAERAWADPWLAPADAAVPTYVYGTNGSVERSVGSRTTTYDGSPAAAVAREVGAAVDGGWTLLTADCRPTRVVAQVARGDGLDDQVLATVTAEPAGGDAAPTATTTVDGVVPHHADGSWPLPAPAARTCLDGGSAGAGVPVADLVAPPEEPLPGDAAQDGPAAVGWERDEPDADDRALLEDLAADPWAAAVGAEVRLPTLRTGDNDRAVAPARGTVADDLAGVVDDMVGGTGAWEPTWAACGGGAVDVRLRLVTDHGTAVARLVQDAATGRRTAWEVTVPVPEGPAADPDVPALGSSRCLDAPPPADGLRVEGTPVAVPADLQPVGD</sequence>
<protein>
    <submittedName>
        <fullName evidence="3">Uncharacterized protein</fullName>
    </submittedName>
</protein>
<keyword evidence="2" id="KW-0732">Signal</keyword>
<dbReference type="Proteomes" id="UP001501612">
    <property type="component" value="Unassembled WGS sequence"/>
</dbReference>
<accession>A0ABP5AZK2</accession>
<gene>
    <name evidence="3" type="ORF">GCM10009737_29860</name>
</gene>
<feature type="region of interest" description="Disordered" evidence="1">
    <location>
        <begin position="331"/>
        <end position="376"/>
    </location>
</feature>
<dbReference type="EMBL" id="BAAAMY010000007">
    <property type="protein sequence ID" value="GAA1926070.1"/>
    <property type="molecule type" value="Genomic_DNA"/>
</dbReference>
<dbReference type="PROSITE" id="PS51257">
    <property type="entry name" value="PROKAR_LIPOPROTEIN"/>
    <property type="match status" value="1"/>
</dbReference>
<name>A0ABP5AZK2_9ACTN</name>
<feature type="signal peptide" evidence="2">
    <location>
        <begin position="1"/>
        <end position="32"/>
    </location>
</feature>
<reference evidence="4" key="1">
    <citation type="journal article" date="2019" name="Int. J. Syst. Evol. Microbiol.">
        <title>The Global Catalogue of Microorganisms (GCM) 10K type strain sequencing project: providing services to taxonomists for standard genome sequencing and annotation.</title>
        <authorList>
            <consortium name="The Broad Institute Genomics Platform"/>
            <consortium name="The Broad Institute Genome Sequencing Center for Infectious Disease"/>
            <person name="Wu L."/>
            <person name="Ma J."/>
        </authorList>
    </citation>
    <scope>NUCLEOTIDE SEQUENCE [LARGE SCALE GENOMIC DNA]</scope>
    <source>
        <strain evidence="4">JCM 14046</strain>
    </source>
</reference>
<evidence type="ECO:0000256" key="1">
    <source>
        <dbReference type="SAM" id="MobiDB-lite"/>
    </source>
</evidence>
<evidence type="ECO:0000256" key="2">
    <source>
        <dbReference type="SAM" id="SignalP"/>
    </source>
</evidence>
<feature type="chain" id="PRO_5045085358" evidence="2">
    <location>
        <begin position="33"/>
        <end position="376"/>
    </location>
</feature>
<feature type="region of interest" description="Disordered" evidence="1">
    <location>
        <begin position="197"/>
        <end position="217"/>
    </location>
</feature>
<keyword evidence="4" id="KW-1185">Reference proteome</keyword>
<evidence type="ECO:0000313" key="4">
    <source>
        <dbReference type="Proteomes" id="UP001501612"/>
    </source>
</evidence>